<evidence type="ECO:0000256" key="4">
    <source>
        <dbReference type="ARBA" id="ARBA00022723"/>
    </source>
</evidence>
<dbReference type="EMBL" id="MCFA01000031">
    <property type="protein sequence ID" value="ORY14671.1"/>
    <property type="molecule type" value="Genomic_DNA"/>
</dbReference>
<organism evidence="9 10">
    <name type="scientific">Clohesyomyces aquaticus</name>
    <dbReference type="NCBI Taxonomy" id="1231657"/>
    <lineage>
        <taxon>Eukaryota</taxon>
        <taxon>Fungi</taxon>
        <taxon>Dikarya</taxon>
        <taxon>Ascomycota</taxon>
        <taxon>Pezizomycotina</taxon>
        <taxon>Dothideomycetes</taxon>
        <taxon>Pleosporomycetidae</taxon>
        <taxon>Pleosporales</taxon>
        <taxon>Lindgomycetaceae</taxon>
        <taxon>Clohesyomyces</taxon>
    </lineage>
</organism>
<dbReference type="GO" id="GO:0004497">
    <property type="term" value="F:monooxygenase activity"/>
    <property type="evidence" value="ECO:0007669"/>
    <property type="project" value="UniProtKB-KW"/>
</dbReference>
<evidence type="ECO:0000313" key="10">
    <source>
        <dbReference type="Proteomes" id="UP000193144"/>
    </source>
</evidence>
<comment type="similarity">
    <text evidence="2 7">Belongs to the cytochrome P450 family.</text>
</comment>
<dbReference type="InterPro" id="IPR036396">
    <property type="entry name" value="Cyt_P450_sf"/>
</dbReference>
<dbReference type="PRINTS" id="PR00463">
    <property type="entry name" value="EP450I"/>
</dbReference>
<feature type="transmembrane region" description="Helical" evidence="8">
    <location>
        <begin position="12"/>
        <end position="31"/>
    </location>
</feature>
<keyword evidence="8" id="KW-0472">Membrane</keyword>
<name>A0A1Y1ZWQ3_9PLEO</name>
<dbReference type="SUPFAM" id="SSF48264">
    <property type="entry name" value="Cytochrome P450"/>
    <property type="match status" value="1"/>
</dbReference>
<accession>A0A1Y1ZWQ3</accession>
<keyword evidence="8" id="KW-1133">Transmembrane helix</keyword>
<dbReference type="PANTHER" id="PTHR24305">
    <property type="entry name" value="CYTOCHROME P450"/>
    <property type="match status" value="1"/>
</dbReference>
<dbReference type="GO" id="GO:0016705">
    <property type="term" value="F:oxidoreductase activity, acting on paired donors, with incorporation or reduction of molecular oxygen"/>
    <property type="evidence" value="ECO:0007669"/>
    <property type="project" value="InterPro"/>
</dbReference>
<evidence type="ECO:0000256" key="6">
    <source>
        <dbReference type="PIRSR" id="PIRSR602401-1"/>
    </source>
</evidence>
<dbReference type="GO" id="GO:0005506">
    <property type="term" value="F:iron ion binding"/>
    <property type="evidence" value="ECO:0007669"/>
    <property type="project" value="InterPro"/>
</dbReference>
<dbReference type="PANTHER" id="PTHR24305:SF210">
    <property type="entry name" value="CYTOCHROME P450 MONOOXYGENASE ASQL-RELATED"/>
    <property type="match status" value="1"/>
</dbReference>
<reference evidence="9 10" key="1">
    <citation type="submission" date="2016-07" db="EMBL/GenBank/DDBJ databases">
        <title>Pervasive Adenine N6-methylation of Active Genes in Fungi.</title>
        <authorList>
            <consortium name="DOE Joint Genome Institute"/>
            <person name="Mondo S.J."/>
            <person name="Dannebaum R.O."/>
            <person name="Kuo R.C."/>
            <person name="Labutti K."/>
            <person name="Haridas S."/>
            <person name="Kuo A."/>
            <person name="Salamov A."/>
            <person name="Ahrendt S.R."/>
            <person name="Lipzen A."/>
            <person name="Sullivan W."/>
            <person name="Andreopoulos W.B."/>
            <person name="Clum A."/>
            <person name="Lindquist E."/>
            <person name="Daum C."/>
            <person name="Ramamoorthy G.K."/>
            <person name="Gryganskyi A."/>
            <person name="Culley D."/>
            <person name="Magnuson J.K."/>
            <person name="James T.Y."/>
            <person name="O'Malley M.A."/>
            <person name="Stajich J.E."/>
            <person name="Spatafora J.W."/>
            <person name="Visel A."/>
            <person name="Grigoriev I.V."/>
        </authorList>
    </citation>
    <scope>NUCLEOTIDE SEQUENCE [LARGE SCALE GENOMIC DNA]</scope>
    <source>
        <strain evidence="9 10">CBS 115471</strain>
    </source>
</reference>
<proteinExistence type="inferred from homology"/>
<evidence type="ECO:0000256" key="2">
    <source>
        <dbReference type="ARBA" id="ARBA00010617"/>
    </source>
</evidence>
<dbReference type="AlphaFoldDB" id="A0A1Y1ZWQ3"/>
<evidence type="ECO:0000256" key="8">
    <source>
        <dbReference type="SAM" id="Phobius"/>
    </source>
</evidence>
<dbReference type="PROSITE" id="PS00086">
    <property type="entry name" value="CYTOCHROME_P450"/>
    <property type="match status" value="1"/>
</dbReference>
<sequence length="504" mass="57911">MALDLETVRNAALVSLLIYFAYGIVVAIYNVTLHPLAKFPGPILRGAFKFPYLWSLFKGVSVGETKAHHDEYGGVVRIAPDHLSFNTAQAWKDIYGTRLGKQQLQKDEEWFVDHKEPVNIIKSNDSDHTRIRKLVSHAFSDVALREQEPLLTTHTTHLVQKLKTLIDGPEEGKVDMRNYYNFLTFDVIGDLCLGEPFGAIESGEYHVWIVQIFQGLKFWRVLRFGNAYPLLGYLFQFLMASIPAIEEIRDSFFKLPSVKVEKRLATKTNRKDFMSYILRYNDERGMNREEVVDTASILIIGGSETTATLLCGLTYYLLVTPHVMERLQDEIRSTFSTEDEIHLRTLTRLPYLDAVVEEALRMYPPASSIFPRRTPPEGDIIDGKFVPGNTSVGVHQFATYRSSKNFFNAGQFIPERWLEDAPEEYKKDNKASFQPFHLGPRGCIGKNLANFEIKSTIARLVWNFNMELCEESRGWINQKVFLVWEKGPLFVRLRHRATNDEKIL</sequence>
<dbReference type="GO" id="GO:0020037">
    <property type="term" value="F:heme binding"/>
    <property type="evidence" value="ECO:0007669"/>
    <property type="project" value="InterPro"/>
</dbReference>
<dbReference type="Proteomes" id="UP000193144">
    <property type="component" value="Unassembled WGS sequence"/>
</dbReference>
<dbReference type="PRINTS" id="PR00385">
    <property type="entry name" value="P450"/>
</dbReference>
<evidence type="ECO:0000256" key="7">
    <source>
        <dbReference type="RuleBase" id="RU000461"/>
    </source>
</evidence>
<dbReference type="InterPro" id="IPR002401">
    <property type="entry name" value="Cyt_P450_E_grp-I"/>
</dbReference>
<dbReference type="InterPro" id="IPR017972">
    <property type="entry name" value="Cyt_P450_CS"/>
</dbReference>
<keyword evidence="7" id="KW-0560">Oxidoreductase</keyword>
<dbReference type="OrthoDB" id="1470350at2759"/>
<keyword evidence="5 6" id="KW-0408">Iron</keyword>
<dbReference type="STRING" id="1231657.A0A1Y1ZWQ3"/>
<keyword evidence="7" id="KW-0503">Monooxygenase</keyword>
<comment type="caution">
    <text evidence="9">The sequence shown here is derived from an EMBL/GenBank/DDBJ whole genome shotgun (WGS) entry which is preliminary data.</text>
</comment>
<feature type="binding site" description="axial binding residue" evidence="6">
    <location>
        <position position="443"/>
    </location>
    <ligand>
        <name>heme</name>
        <dbReference type="ChEBI" id="CHEBI:30413"/>
    </ligand>
    <ligandPart>
        <name>Fe</name>
        <dbReference type="ChEBI" id="CHEBI:18248"/>
    </ligandPart>
</feature>
<evidence type="ECO:0000256" key="3">
    <source>
        <dbReference type="ARBA" id="ARBA00022617"/>
    </source>
</evidence>
<gene>
    <name evidence="9" type="ORF">BCR34DRAFT_672441</name>
</gene>
<keyword evidence="8" id="KW-0812">Transmembrane</keyword>
<evidence type="ECO:0000256" key="5">
    <source>
        <dbReference type="ARBA" id="ARBA00023004"/>
    </source>
</evidence>
<keyword evidence="3 6" id="KW-0349">Heme</keyword>
<dbReference type="Pfam" id="PF00067">
    <property type="entry name" value="p450"/>
    <property type="match status" value="1"/>
</dbReference>
<keyword evidence="10" id="KW-1185">Reference proteome</keyword>
<dbReference type="InterPro" id="IPR050121">
    <property type="entry name" value="Cytochrome_P450_monoxygenase"/>
</dbReference>
<protein>
    <submittedName>
        <fullName evidence="9">Cytochrome P450</fullName>
    </submittedName>
</protein>
<evidence type="ECO:0000256" key="1">
    <source>
        <dbReference type="ARBA" id="ARBA00001971"/>
    </source>
</evidence>
<dbReference type="InterPro" id="IPR001128">
    <property type="entry name" value="Cyt_P450"/>
</dbReference>
<dbReference type="CDD" id="cd11058">
    <property type="entry name" value="CYP60B-like"/>
    <property type="match status" value="1"/>
</dbReference>
<evidence type="ECO:0000313" key="9">
    <source>
        <dbReference type="EMBL" id="ORY14671.1"/>
    </source>
</evidence>
<comment type="cofactor">
    <cofactor evidence="1 6">
        <name>heme</name>
        <dbReference type="ChEBI" id="CHEBI:30413"/>
    </cofactor>
</comment>
<dbReference type="Gene3D" id="1.10.630.10">
    <property type="entry name" value="Cytochrome P450"/>
    <property type="match status" value="1"/>
</dbReference>
<keyword evidence="4 6" id="KW-0479">Metal-binding</keyword>